<feature type="region of interest" description="Disordered" evidence="2">
    <location>
        <begin position="625"/>
        <end position="837"/>
    </location>
</feature>
<evidence type="ECO:0000256" key="1">
    <source>
        <dbReference type="ARBA" id="ARBA00023127"/>
    </source>
</evidence>
<dbReference type="InterPro" id="IPR036915">
    <property type="entry name" value="Cyclin-like_sf"/>
</dbReference>
<keyword evidence="1" id="KW-0195">Cyclin</keyword>
<name>A0AAV4GK12_9GAST</name>
<feature type="compositionally biased region" description="Low complexity" evidence="2">
    <location>
        <begin position="496"/>
        <end position="535"/>
    </location>
</feature>
<dbReference type="PANTHER" id="PTHR10026">
    <property type="entry name" value="CYCLIN"/>
    <property type="match status" value="1"/>
</dbReference>
<dbReference type="Proteomes" id="UP000762676">
    <property type="component" value="Unassembled WGS sequence"/>
</dbReference>
<feature type="compositionally biased region" description="Low complexity" evidence="2">
    <location>
        <begin position="415"/>
        <end position="427"/>
    </location>
</feature>
<feature type="compositionally biased region" description="Low complexity" evidence="2">
    <location>
        <begin position="790"/>
        <end position="805"/>
    </location>
</feature>
<dbReference type="AlphaFoldDB" id="A0AAV4GK12"/>
<feature type="region of interest" description="Disordered" evidence="2">
    <location>
        <begin position="853"/>
        <end position="1075"/>
    </location>
</feature>
<feature type="compositionally biased region" description="Low complexity" evidence="2">
    <location>
        <begin position="625"/>
        <end position="679"/>
    </location>
</feature>
<reference evidence="3 4" key="1">
    <citation type="journal article" date="2021" name="Elife">
        <title>Chloroplast acquisition without the gene transfer in kleptoplastic sea slugs, Plakobranchus ocellatus.</title>
        <authorList>
            <person name="Maeda T."/>
            <person name="Takahashi S."/>
            <person name="Yoshida T."/>
            <person name="Shimamura S."/>
            <person name="Takaki Y."/>
            <person name="Nagai Y."/>
            <person name="Toyoda A."/>
            <person name="Suzuki Y."/>
            <person name="Arimoto A."/>
            <person name="Ishii H."/>
            <person name="Satoh N."/>
            <person name="Nishiyama T."/>
            <person name="Hasebe M."/>
            <person name="Maruyama T."/>
            <person name="Minagawa J."/>
            <person name="Obokata J."/>
            <person name="Shigenobu S."/>
        </authorList>
    </citation>
    <scope>NUCLEOTIDE SEQUENCE [LARGE SCALE GENOMIC DNA]</scope>
</reference>
<organism evidence="3 4">
    <name type="scientific">Elysia marginata</name>
    <dbReference type="NCBI Taxonomy" id="1093978"/>
    <lineage>
        <taxon>Eukaryota</taxon>
        <taxon>Metazoa</taxon>
        <taxon>Spiralia</taxon>
        <taxon>Lophotrochozoa</taxon>
        <taxon>Mollusca</taxon>
        <taxon>Gastropoda</taxon>
        <taxon>Heterobranchia</taxon>
        <taxon>Euthyneura</taxon>
        <taxon>Panpulmonata</taxon>
        <taxon>Sacoglossa</taxon>
        <taxon>Placobranchoidea</taxon>
        <taxon>Plakobranchidae</taxon>
        <taxon>Elysia</taxon>
    </lineage>
</organism>
<feature type="compositionally biased region" description="Low complexity" evidence="2">
    <location>
        <begin position="937"/>
        <end position="948"/>
    </location>
</feature>
<proteinExistence type="predicted"/>
<dbReference type="GO" id="GO:0016538">
    <property type="term" value="F:cyclin-dependent protein serine/threonine kinase regulator activity"/>
    <property type="evidence" value="ECO:0007669"/>
    <property type="project" value="InterPro"/>
</dbReference>
<feature type="compositionally biased region" description="Polar residues" evidence="2">
    <location>
        <begin position="539"/>
        <end position="551"/>
    </location>
</feature>
<feature type="compositionally biased region" description="Low complexity" evidence="2">
    <location>
        <begin position="958"/>
        <end position="969"/>
    </location>
</feature>
<protein>
    <submittedName>
        <fullName evidence="3">Cyclin-T1</fullName>
    </submittedName>
</protein>
<feature type="region of interest" description="Disordered" evidence="2">
    <location>
        <begin position="296"/>
        <end position="354"/>
    </location>
</feature>
<feature type="compositionally biased region" description="Basic residues" evidence="2">
    <location>
        <begin position="432"/>
        <end position="446"/>
    </location>
</feature>
<dbReference type="Pfam" id="PF21797">
    <property type="entry name" value="CycT2-like_C"/>
    <property type="match status" value="1"/>
</dbReference>
<accession>A0AAV4GK12</accession>
<feature type="region of interest" description="Disordered" evidence="2">
    <location>
        <begin position="366"/>
        <end position="599"/>
    </location>
</feature>
<sequence>MEEMGCGFKWLFADEDLRNTPSFKAGIGPQQEQTFRTKMAMLIQTIGSKSRLTQLAMNTSIIFMHRFFMYRTVRQFPRLHLAVAFAFAGGKVEESFCKLEHLVRSSADVIRSNKNREFLDKSDPLTYEMDCQWRNKMEALLHSNCSTESAAYQDMRKIILECEAEIYAVIGFNLSIIHPHNFVVRMCSMLGSESTKEISHYAYNLATASSQLTMLCLKYKPEFIAVMCLSIAAKAHNVEFKVLIEGRVWYQAFDDTVVLSDVEAVSREFMGLAKGYPFWKDANGQQVFLNRRNVPGQARAQGSTTPQPSRQQQPSHVVHGTPQSHPSSQSNPASAEYSVTPSQALRPPSNPEHSVALSSLVSLQAQAQQGYTQGGGSAHRQNPASVGNGRNGTSLPSTVTPSRDQAHLSRSHQRPLPQHIAPQQQQQPVPPPHHHHHSQQHQHHPHLQQQQQRPAVPPVSSSHTTTATTRPSSQHASSHPGDVGSFNRHLHSVTGSSQSLAAHPSSLHHMSSSSSLSHLVSSSSSRDLHSSQSAHPPNISGQGQTQRQPRSMSEEGRQRQSTQPSAQELARSQSLHRSRPETGLGPVEPSVAEDRRPRVPHRAALAAHPSLPQHHLHHAQPLATDLSQPQQHHQQQQPAVSRQPPQAGLQQQPQHRQQATHLAQLQQQQQNVHPRQQLLATAGLQHYQQQGQSAQPAHRQTHSQRPQQQQYQSRIALNPKEAGELSPHTPPLPYPGDLVTPPFVSQSQSNPAPPTATAAHTLPGSGDAPQVAGASLSRHPQHRNGQGFKGSSSSHRADGSSSRAGLAAAVLAPENSRSSAQTKPLLAEHKSEPSTSAPFLNDRVLKIKLEPCSSSPVQSAAKVKCEPLATSPGDEKVLLSGASSSFTKPQDSPSNPRIKIKVKRDPASNERHSVKYADSGLKIKIKPPKPEGEVEAGLSLSGHSSRSSTPREEGEVEGTPSPASSTSSGRKSEGLRIRLSVPKPDGSSSGGCSKRDSDQWSNGVGSERESSCHRSHHHNHHHGRHHKSKKHSKHSRHESKSSSKRSASGDIGDERPPKASRSETAGSGIAPSLSLQTGGYPGLASTSFSTSDSLHHGGFSITDAFSTTMPNDIFDDDDEDTLPSIPLTPVDAIPQVTSHHERFQQLMNQHNPNGTQGSSGSRNTSSKL</sequence>
<feature type="compositionally biased region" description="Basic and acidic residues" evidence="2">
    <location>
        <begin position="1052"/>
        <end position="1061"/>
    </location>
</feature>
<feature type="compositionally biased region" description="Low complexity" evidence="2">
    <location>
        <begin position="301"/>
        <end position="315"/>
    </location>
</feature>
<evidence type="ECO:0000313" key="3">
    <source>
        <dbReference type="EMBL" id="GFR85026.1"/>
    </source>
</evidence>
<dbReference type="GO" id="GO:0006357">
    <property type="term" value="P:regulation of transcription by RNA polymerase II"/>
    <property type="evidence" value="ECO:0007669"/>
    <property type="project" value="InterPro"/>
</dbReference>
<feature type="region of interest" description="Disordered" evidence="2">
    <location>
        <begin position="1110"/>
        <end position="1129"/>
    </location>
</feature>
<comment type="caution">
    <text evidence="3">The sequence shown here is derived from an EMBL/GenBank/DDBJ whole genome shotgun (WGS) entry which is preliminary data.</text>
</comment>
<feature type="compositionally biased region" description="Polar residues" evidence="2">
    <location>
        <begin position="1145"/>
        <end position="1168"/>
    </location>
</feature>
<feature type="compositionally biased region" description="Basic and acidic residues" evidence="2">
    <location>
        <begin position="903"/>
        <end position="915"/>
    </location>
</feature>
<gene>
    <name evidence="3" type="ORF">ElyMa_006017800</name>
</gene>
<keyword evidence="4" id="KW-1185">Reference proteome</keyword>
<dbReference type="Gene3D" id="1.10.472.10">
    <property type="entry name" value="Cyclin-like"/>
    <property type="match status" value="2"/>
</dbReference>
<feature type="compositionally biased region" description="Basic residues" evidence="2">
    <location>
        <begin position="1013"/>
        <end position="1037"/>
    </location>
</feature>
<feature type="compositionally biased region" description="Polar residues" evidence="2">
    <location>
        <begin position="686"/>
        <end position="695"/>
    </location>
</feature>
<feature type="compositionally biased region" description="Polar residues" evidence="2">
    <location>
        <begin position="459"/>
        <end position="477"/>
    </location>
</feature>
<feature type="compositionally biased region" description="Polar residues" evidence="2">
    <location>
        <begin position="391"/>
        <end position="403"/>
    </location>
</feature>
<dbReference type="SUPFAM" id="SSF47954">
    <property type="entry name" value="Cyclin-like"/>
    <property type="match status" value="2"/>
</dbReference>
<evidence type="ECO:0000256" key="2">
    <source>
        <dbReference type="SAM" id="MobiDB-lite"/>
    </source>
</evidence>
<dbReference type="InterPro" id="IPR043198">
    <property type="entry name" value="Cyclin/Ssn8"/>
</dbReference>
<feature type="region of interest" description="Disordered" evidence="2">
    <location>
        <begin position="1141"/>
        <end position="1168"/>
    </location>
</feature>
<feature type="compositionally biased region" description="Polar residues" evidence="2">
    <location>
        <begin position="321"/>
        <end position="343"/>
    </location>
</feature>
<feature type="compositionally biased region" description="Polar residues" evidence="2">
    <location>
        <begin position="559"/>
        <end position="575"/>
    </location>
</feature>
<feature type="compositionally biased region" description="Polar residues" evidence="2">
    <location>
        <begin position="881"/>
        <end position="895"/>
    </location>
</feature>
<evidence type="ECO:0000313" key="4">
    <source>
        <dbReference type="Proteomes" id="UP000762676"/>
    </source>
</evidence>
<dbReference type="EMBL" id="BMAT01012060">
    <property type="protein sequence ID" value="GFR85026.1"/>
    <property type="molecule type" value="Genomic_DNA"/>
</dbReference>
<feature type="compositionally biased region" description="Low complexity" evidence="2">
    <location>
        <begin position="703"/>
        <end position="714"/>
    </location>
</feature>